<dbReference type="Proteomes" id="UP000887116">
    <property type="component" value="Unassembled WGS sequence"/>
</dbReference>
<name>A0A8X6M5P9_TRICU</name>
<protein>
    <submittedName>
        <fullName evidence="1">Uncharacterized protein</fullName>
    </submittedName>
</protein>
<gene>
    <name evidence="1" type="ORF">TNCT_131991</name>
</gene>
<dbReference type="EMBL" id="BMAO01029611">
    <property type="protein sequence ID" value="GFR33012.1"/>
    <property type="molecule type" value="Genomic_DNA"/>
</dbReference>
<evidence type="ECO:0000313" key="2">
    <source>
        <dbReference type="Proteomes" id="UP000887116"/>
    </source>
</evidence>
<organism evidence="1 2">
    <name type="scientific">Trichonephila clavata</name>
    <name type="common">Joro spider</name>
    <name type="synonym">Nephila clavata</name>
    <dbReference type="NCBI Taxonomy" id="2740835"/>
    <lineage>
        <taxon>Eukaryota</taxon>
        <taxon>Metazoa</taxon>
        <taxon>Ecdysozoa</taxon>
        <taxon>Arthropoda</taxon>
        <taxon>Chelicerata</taxon>
        <taxon>Arachnida</taxon>
        <taxon>Araneae</taxon>
        <taxon>Araneomorphae</taxon>
        <taxon>Entelegynae</taxon>
        <taxon>Araneoidea</taxon>
        <taxon>Nephilidae</taxon>
        <taxon>Trichonephila</taxon>
    </lineage>
</organism>
<evidence type="ECO:0000313" key="1">
    <source>
        <dbReference type="EMBL" id="GFR33012.1"/>
    </source>
</evidence>
<reference evidence="1" key="1">
    <citation type="submission" date="2020-07" db="EMBL/GenBank/DDBJ databases">
        <title>Multicomponent nature underlies the extraordinary mechanical properties of spider dragline silk.</title>
        <authorList>
            <person name="Kono N."/>
            <person name="Nakamura H."/>
            <person name="Mori M."/>
            <person name="Yoshida Y."/>
            <person name="Ohtoshi R."/>
            <person name="Malay A.D."/>
            <person name="Moran D.A.P."/>
            <person name="Tomita M."/>
            <person name="Numata K."/>
            <person name="Arakawa K."/>
        </authorList>
    </citation>
    <scope>NUCLEOTIDE SEQUENCE</scope>
</reference>
<dbReference type="AlphaFoldDB" id="A0A8X6M5P9"/>
<comment type="caution">
    <text evidence="1">The sequence shown here is derived from an EMBL/GenBank/DDBJ whole genome shotgun (WGS) entry which is preliminary data.</text>
</comment>
<keyword evidence="2" id="KW-1185">Reference proteome</keyword>
<proteinExistence type="predicted"/>
<sequence length="93" mass="10675">MPRKCPVLNRVMIFMRSLSVWISKICKSALMGFPLRRCLAIAFTSCKIVWSRVPSFRSLPFLADLTVLSFPRMPTCVGIHYRVYNMSNFSNAP</sequence>
<accession>A0A8X6M5P9</accession>